<reference evidence="2" key="1">
    <citation type="journal article" date="2019" name="Int. J. Syst. Evol. Microbiol.">
        <title>The Global Catalogue of Microorganisms (GCM) 10K type strain sequencing project: providing services to taxonomists for standard genome sequencing and annotation.</title>
        <authorList>
            <consortium name="The Broad Institute Genomics Platform"/>
            <consortium name="The Broad Institute Genome Sequencing Center for Infectious Disease"/>
            <person name="Wu L."/>
            <person name="Ma J."/>
        </authorList>
    </citation>
    <scope>NUCLEOTIDE SEQUENCE [LARGE SCALE GENOMIC DNA]</scope>
    <source>
        <strain evidence="2">JCM 17338</strain>
    </source>
</reference>
<gene>
    <name evidence="1" type="ORF">GCM10022246_24800</name>
</gene>
<dbReference type="RefSeq" id="WP_344767470.1">
    <property type="nucleotide sequence ID" value="NZ_BAABAK010000011.1"/>
</dbReference>
<dbReference type="Proteomes" id="UP001501081">
    <property type="component" value="Unassembled WGS sequence"/>
</dbReference>
<dbReference type="EMBL" id="BAABAK010000011">
    <property type="protein sequence ID" value="GAA3971358.1"/>
    <property type="molecule type" value="Genomic_DNA"/>
</dbReference>
<comment type="caution">
    <text evidence="1">The sequence shown here is derived from an EMBL/GenBank/DDBJ whole genome shotgun (WGS) entry which is preliminary data.</text>
</comment>
<name>A0ABP7PU95_9SPHI</name>
<accession>A0ABP7PU95</accession>
<sequence>MSRPYKIHNLFENTDSLLIELKEFDLALPEEVSMVNHWLLYDKISEAMIKLWLRSVDSSSEIEERYFEQGYLKFNKIEATYIEKFNSAQHKLYRKSELQVSEQMIDLIAGYFKTF</sequence>
<evidence type="ECO:0000313" key="2">
    <source>
        <dbReference type="Proteomes" id="UP001501081"/>
    </source>
</evidence>
<protein>
    <submittedName>
        <fullName evidence="1">Uncharacterized protein</fullName>
    </submittedName>
</protein>
<evidence type="ECO:0000313" key="1">
    <source>
        <dbReference type="EMBL" id="GAA3971358.1"/>
    </source>
</evidence>
<proteinExistence type="predicted"/>
<organism evidence="1 2">
    <name type="scientific">Pedobacter ginsengiterrae</name>
    <dbReference type="NCBI Taxonomy" id="871696"/>
    <lineage>
        <taxon>Bacteria</taxon>
        <taxon>Pseudomonadati</taxon>
        <taxon>Bacteroidota</taxon>
        <taxon>Sphingobacteriia</taxon>
        <taxon>Sphingobacteriales</taxon>
        <taxon>Sphingobacteriaceae</taxon>
        <taxon>Pedobacter</taxon>
    </lineage>
</organism>
<keyword evidence="2" id="KW-1185">Reference proteome</keyword>